<proteinExistence type="predicted"/>
<dbReference type="SUPFAM" id="SSF51726">
    <property type="entry name" value="UROD/MetE-like"/>
    <property type="match status" value="1"/>
</dbReference>
<dbReference type="OrthoDB" id="124836at2157"/>
<dbReference type="PANTHER" id="PTHR47099:SF1">
    <property type="entry name" value="METHYLCOBAMIDE:COM METHYLTRANSFERASE MTBA"/>
    <property type="match status" value="1"/>
</dbReference>
<dbReference type="HOGENOM" id="CLU_040933_2_0_2"/>
<dbReference type="PANTHER" id="PTHR47099">
    <property type="entry name" value="METHYLCOBAMIDE:COM METHYLTRANSFERASE MTBA"/>
    <property type="match status" value="1"/>
</dbReference>
<name>D5E8P9_METMS</name>
<dbReference type="EMBL" id="CP001994">
    <property type="protein sequence ID" value="ADE35558.1"/>
    <property type="molecule type" value="Genomic_DNA"/>
</dbReference>
<dbReference type="AlphaFoldDB" id="D5E8P9"/>
<dbReference type="Proteomes" id="UP000001059">
    <property type="component" value="Chromosome"/>
</dbReference>
<organism evidence="2 3">
    <name type="scientific">Methanohalophilus mahii (strain ATCC 35705 / DSM 5219 / SLP)</name>
    <dbReference type="NCBI Taxonomy" id="547558"/>
    <lineage>
        <taxon>Archaea</taxon>
        <taxon>Methanobacteriati</taxon>
        <taxon>Methanobacteriota</taxon>
        <taxon>Stenosarchaea group</taxon>
        <taxon>Methanomicrobia</taxon>
        <taxon>Methanosarcinales</taxon>
        <taxon>Methanosarcinaceae</taxon>
        <taxon>Methanohalophilus</taxon>
    </lineage>
</organism>
<accession>D5E8P9</accession>
<dbReference type="RefSeq" id="WP_013036501.1">
    <property type="nucleotide sequence ID" value="NC_014002.1"/>
</dbReference>
<reference evidence="2 3" key="1">
    <citation type="submission" date="2010-03" db="EMBL/GenBank/DDBJ databases">
        <title>The complete genome of Methanohalophilus mahii DSM 5219.</title>
        <authorList>
            <consortium name="US DOE Joint Genome Institute (JGI-PGF)"/>
            <person name="Lucas S."/>
            <person name="Copeland A."/>
            <person name="Lapidus A."/>
            <person name="Glavina del Rio T."/>
            <person name="Dalin E."/>
            <person name="Tice H."/>
            <person name="Bruce D."/>
            <person name="Goodwin L."/>
            <person name="Pitluck S."/>
            <person name="Kyrpides N."/>
            <person name="Mavromatis K."/>
            <person name="Ivanova N."/>
            <person name="Lykidis A."/>
            <person name="Saunders E."/>
            <person name="Brettin T."/>
            <person name="Detter J.C."/>
            <person name="Han C."/>
            <person name="Land M."/>
            <person name="Hauser L."/>
            <person name="Markowitz V."/>
            <person name="Cheng J.-F."/>
            <person name="Hugenholtz P."/>
            <person name="Woyke T."/>
            <person name="Wu D."/>
            <person name="Spring S."/>
            <person name="Schneider S."/>
            <person name="Schroeder M."/>
            <person name="Klenk H.-P."/>
            <person name="Eisen J.A."/>
        </authorList>
    </citation>
    <scope>NUCLEOTIDE SEQUENCE [LARGE SCALE GENOMIC DNA]</scope>
    <source>
        <strain evidence="3">ATCC 35705 / DSM 5219 / SLP</strain>
    </source>
</reference>
<evidence type="ECO:0000313" key="3">
    <source>
        <dbReference type="Proteomes" id="UP000001059"/>
    </source>
</evidence>
<dbReference type="InterPro" id="IPR038071">
    <property type="entry name" value="UROD/MetE-like_sf"/>
</dbReference>
<dbReference type="CDD" id="cd03465">
    <property type="entry name" value="URO-D_like"/>
    <property type="match status" value="1"/>
</dbReference>
<protein>
    <submittedName>
        <fullName evidence="2">Uroporphyrinogen decarboxylase (URO-D)</fullName>
    </submittedName>
</protein>
<dbReference type="Gene3D" id="3.20.20.210">
    <property type="match status" value="1"/>
</dbReference>
<dbReference type="InterPro" id="IPR052024">
    <property type="entry name" value="Methanogen_methyltrans"/>
</dbReference>
<dbReference type="KEGG" id="mmh:Mmah_0020"/>
<dbReference type="Pfam" id="PF01208">
    <property type="entry name" value="URO-D"/>
    <property type="match status" value="1"/>
</dbReference>
<dbReference type="STRING" id="547558.Mmah_0020"/>
<gene>
    <name evidence="2" type="ordered locus">Mmah_0020</name>
</gene>
<evidence type="ECO:0000313" key="2">
    <source>
        <dbReference type="EMBL" id="ADE35558.1"/>
    </source>
</evidence>
<evidence type="ECO:0000259" key="1">
    <source>
        <dbReference type="Pfam" id="PF01208"/>
    </source>
</evidence>
<sequence length="346" mass="38622">MKDAMTPMERVLTTLGHEEPDRVPYFLLLTGHGAQLLNMHPKEYFSNGENVAQAQLKMQETYGHDCFYPFFYASLETQAWGGSTVFYDDGPPNAGKPIIESFEQIDELEVPDVMGHKGFDEVRKAINILYSQKGEEIPIIAVVMSPFSLPVMQMGFDRYFDLMYEDRKKFWTLMDLNKQFCTEWANSQLEAGATAICYFDPVSSPTIVPRETFLETGYKVAKDTIGDINGAVATHLASGRSIPIIEDLQDTGAAALGVSAMEDLTELKDRCRGKISLLGNLNAIEMRHWTAGQAENKVRQAIEKAGPGGGYILSDNHGEMVWDVSHETLLNIANAVKKYGNYPLQK</sequence>
<feature type="domain" description="Uroporphyrinogen decarboxylase (URO-D)" evidence="1">
    <location>
        <begin position="6"/>
        <end position="339"/>
    </location>
</feature>
<keyword evidence="3" id="KW-1185">Reference proteome</keyword>
<dbReference type="InterPro" id="IPR000257">
    <property type="entry name" value="Uroporphyrinogen_deCOase"/>
</dbReference>
<dbReference type="GO" id="GO:0004853">
    <property type="term" value="F:uroporphyrinogen decarboxylase activity"/>
    <property type="evidence" value="ECO:0007669"/>
    <property type="project" value="InterPro"/>
</dbReference>
<dbReference type="GeneID" id="8982151"/>
<dbReference type="GO" id="GO:0006779">
    <property type="term" value="P:porphyrin-containing compound biosynthetic process"/>
    <property type="evidence" value="ECO:0007669"/>
    <property type="project" value="InterPro"/>
</dbReference>